<reference evidence="19 20" key="1">
    <citation type="submission" date="2021-03" db="EMBL/GenBank/DDBJ databases">
        <authorList>
            <person name="Peeters C."/>
        </authorList>
    </citation>
    <scope>NUCLEOTIDE SEQUENCE [LARGE SCALE GENOMIC DNA]</scope>
    <source>
        <strain evidence="19 20">LMG 26411</strain>
    </source>
</reference>
<organism evidence="19 20">
    <name type="scientific">Cupriavidus numazuensis</name>
    <dbReference type="NCBI Taxonomy" id="221992"/>
    <lineage>
        <taxon>Bacteria</taxon>
        <taxon>Pseudomonadati</taxon>
        <taxon>Pseudomonadota</taxon>
        <taxon>Betaproteobacteria</taxon>
        <taxon>Burkholderiales</taxon>
        <taxon>Burkholderiaceae</taxon>
        <taxon>Cupriavidus</taxon>
    </lineage>
</organism>
<dbReference type="InterPro" id="IPR025669">
    <property type="entry name" value="AAA_dom"/>
</dbReference>
<keyword evidence="12" id="KW-0829">Tyrosine-protein kinase</keyword>
<evidence type="ECO:0000259" key="17">
    <source>
        <dbReference type="Pfam" id="PF13614"/>
    </source>
</evidence>
<keyword evidence="14" id="KW-0175">Coiled coil</keyword>
<evidence type="ECO:0000256" key="7">
    <source>
        <dbReference type="ARBA" id="ARBA00022741"/>
    </source>
</evidence>
<dbReference type="RefSeq" id="WP_211958753.1">
    <property type="nucleotide sequence ID" value="NZ_CAJPVI010000114.1"/>
</dbReference>
<keyword evidence="7" id="KW-0547">Nucleotide-binding</keyword>
<dbReference type="PANTHER" id="PTHR32309">
    <property type="entry name" value="TYROSINE-PROTEIN KINASE"/>
    <property type="match status" value="1"/>
</dbReference>
<name>A0ABN7QC11_9BURK</name>
<dbReference type="Pfam" id="PF13807">
    <property type="entry name" value="GNVR"/>
    <property type="match status" value="1"/>
</dbReference>
<keyword evidence="8 19" id="KW-0418">Kinase</keyword>
<dbReference type="Proteomes" id="UP000672657">
    <property type="component" value="Unassembled WGS sequence"/>
</dbReference>
<sequence>MPTVLDTQYTEAPPAQELRLSDYLATLLASWRLIALVTAVALVLGAIYAVIAKPVYRADAMIQVEDSKGADANANQNSLGSIASIFDSKSSTAAEIELIRSRLVVEEAVRTLHLDMAARPRTFPLVGGWLAGRHTGTAPAPARFGLPQYAWGGESITMSVFDTPAKYYNKPFILTITGERAFALRDPDGNAVLNGKVGEEVGGNSALGPVRVRIDQLAGRPGTEFELLRASTLATVERVQRQLAVGETSLQSGIIRASLEGADAKLTADIVNTIARQFVQQDIGRRSAEAEHTLAFLDQQLPVLRKELDQAEERYNSYRNRTGTVNLDEESRLLLQQVVDNKTRLTTLQAQRAEMMTRYTDTNPAIVAINAQIDALTQQQAVLRRSVSVLPDTEQTVLRLMRDVRVDTELYTSLLNNAQQLRVIKAGQVGSVRVVDFAEPADEPVRPQRLMLVLIGGGLGMLAAVVLVFVRKALYGGVEHPEDIERLLGVPVCAVVPRSRVQARLQRDIRAGRGAQGTPRLLAASAPDDVAIEGVRSLRTTLQFALRDARNNVVMLTGSRQDAGKSFLSVNLAALVASGQRRVLVIDGDMRRGAVHAYFGLRHQPGLSDALSGMDFDAAVVRDVLPGLDVLPRGSLPEDPAELLMSERFRTMLDHFATRYDMVILDTPPVLAVTDATLLGRHAATTLLVVRHGRHPAAEIGEAARRLASGGVALQGVLLTDVPRPPLQLGTPYAAYYGAEAETK</sequence>
<dbReference type="InterPro" id="IPR027417">
    <property type="entry name" value="P-loop_NTPase"/>
</dbReference>
<dbReference type="EC" id="2.7.10.-" evidence="19"/>
<evidence type="ECO:0000256" key="15">
    <source>
        <dbReference type="SAM" id="Phobius"/>
    </source>
</evidence>
<feature type="domain" description="Polysaccharide chain length determinant N-terminal" evidence="16">
    <location>
        <begin position="17"/>
        <end position="111"/>
    </location>
</feature>
<evidence type="ECO:0000256" key="11">
    <source>
        <dbReference type="ARBA" id="ARBA00023136"/>
    </source>
</evidence>
<dbReference type="InterPro" id="IPR032807">
    <property type="entry name" value="GNVR"/>
</dbReference>
<keyword evidence="10 15" id="KW-1133">Transmembrane helix</keyword>
<evidence type="ECO:0000256" key="8">
    <source>
        <dbReference type="ARBA" id="ARBA00022777"/>
    </source>
</evidence>
<evidence type="ECO:0000256" key="5">
    <source>
        <dbReference type="ARBA" id="ARBA00022679"/>
    </source>
</evidence>
<dbReference type="Gene3D" id="1.10.287.1490">
    <property type="match status" value="1"/>
</dbReference>
<evidence type="ECO:0000256" key="14">
    <source>
        <dbReference type="SAM" id="Coils"/>
    </source>
</evidence>
<dbReference type="InterPro" id="IPR005700">
    <property type="entry name" value="EPS_ExoP-like"/>
</dbReference>
<evidence type="ECO:0000259" key="18">
    <source>
        <dbReference type="Pfam" id="PF13807"/>
    </source>
</evidence>
<dbReference type="Pfam" id="PF02706">
    <property type="entry name" value="Wzz"/>
    <property type="match status" value="1"/>
</dbReference>
<dbReference type="Pfam" id="PF13614">
    <property type="entry name" value="AAA_31"/>
    <property type="match status" value="1"/>
</dbReference>
<keyword evidence="4" id="KW-0997">Cell inner membrane</keyword>
<dbReference type="InterPro" id="IPR050445">
    <property type="entry name" value="Bact_polysacc_biosynth/exp"/>
</dbReference>
<evidence type="ECO:0000256" key="6">
    <source>
        <dbReference type="ARBA" id="ARBA00022692"/>
    </source>
</evidence>
<evidence type="ECO:0000256" key="4">
    <source>
        <dbReference type="ARBA" id="ARBA00022519"/>
    </source>
</evidence>
<evidence type="ECO:0000256" key="13">
    <source>
        <dbReference type="ARBA" id="ARBA00053015"/>
    </source>
</evidence>
<evidence type="ECO:0000256" key="9">
    <source>
        <dbReference type="ARBA" id="ARBA00022840"/>
    </source>
</evidence>
<keyword evidence="3" id="KW-1003">Cell membrane</keyword>
<dbReference type="GO" id="GO:0016301">
    <property type="term" value="F:kinase activity"/>
    <property type="evidence" value="ECO:0007669"/>
    <property type="project" value="UniProtKB-KW"/>
</dbReference>
<keyword evidence="5 19" id="KW-0808">Transferase</keyword>
<comment type="caution">
    <text evidence="19">The sequence shown here is derived from an EMBL/GenBank/DDBJ whole genome shotgun (WGS) entry which is preliminary data.</text>
</comment>
<comment type="similarity">
    <text evidence="2">Belongs to the etk/wzc family.</text>
</comment>
<keyword evidence="9" id="KW-0067">ATP-binding</keyword>
<keyword evidence="6 15" id="KW-0812">Transmembrane</keyword>
<evidence type="ECO:0000256" key="3">
    <source>
        <dbReference type="ARBA" id="ARBA00022475"/>
    </source>
</evidence>
<dbReference type="Pfam" id="PF23607">
    <property type="entry name" value="WZC_N"/>
    <property type="match status" value="1"/>
</dbReference>
<evidence type="ECO:0000256" key="10">
    <source>
        <dbReference type="ARBA" id="ARBA00022989"/>
    </source>
</evidence>
<keyword evidence="11 15" id="KW-0472">Membrane</keyword>
<dbReference type="SUPFAM" id="SSF52540">
    <property type="entry name" value="P-loop containing nucleoside triphosphate hydrolases"/>
    <property type="match status" value="1"/>
</dbReference>
<feature type="domain" description="Tyrosine-protein kinase G-rich" evidence="18">
    <location>
        <begin position="392"/>
        <end position="473"/>
    </location>
</feature>
<feature type="transmembrane region" description="Helical" evidence="15">
    <location>
        <begin position="29"/>
        <end position="51"/>
    </location>
</feature>
<dbReference type="PANTHER" id="PTHR32309:SF32">
    <property type="entry name" value="TYROSINE-PROTEIN KINASE ETK-RELATED"/>
    <property type="match status" value="1"/>
</dbReference>
<feature type="coiled-coil region" evidence="14">
    <location>
        <begin position="294"/>
        <end position="321"/>
    </location>
</feature>
<evidence type="ECO:0000256" key="1">
    <source>
        <dbReference type="ARBA" id="ARBA00004429"/>
    </source>
</evidence>
<protein>
    <submittedName>
        <fullName evidence="19">Tyrosine-protein kinase ptk</fullName>
        <ecNumber evidence="19">2.7.10.-</ecNumber>
    </submittedName>
</protein>
<gene>
    <name evidence="19" type="primary">ptk</name>
    <name evidence="19" type="ORF">LMG26411_08072</name>
</gene>
<proteinExistence type="inferred from homology"/>
<evidence type="ECO:0000256" key="2">
    <source>
        <dbReference type="ARBA" id="ARBA00008883"/>
    </source>
</evidence>
<dbReference type="NCBIfam" id="TIGR01005">
    <property type="entry name" value="eps_transp_fam"/>
    <property type="match status" value="1"/>
</dbReference>
<dbReference type="Gene3D" id="3.40.50.300">
    <property type="entry name" value="P-loop containing nucleotide triphosphate hydrolases"/>
    <property type="match status" value="1"/>
</dbReference>
<dbReference type="InterPro" id="IPR005702">
    <property type="entry name" value="Wzc-like_C"/>
</dbReference>
<feature type="domain" description="AAA" evidence="17">
    <location>
        <begin position="563"/>
        <end position="679"/>
    </location>
</feature>
<comment type="catalytic activity">
    <reaction evidence="13">
        <text>L-tyrosyl-[protein] + ATP = O-phospho-L-tyrosyl-[protein] + ADP + H(+)</text>
        <dbReference type="Rhea" id="RHEA:10596"/>
        <dbReference type="Rhea" id="RHEA-COMP:10136"/>
        <dbReference type="Rhea" id="RHEA-COMP:20101"/>
        <dbReference type="ChEBI" id="CHEBI:15378"/>
        <dbReference type="ChEBI" id="CHEBI:30616"/>
        <dbReference type="ChEBI" id="CHEBI:46858"/>
        <dbReference type="ChEBI" id="CHEBI:61978"/>
        <dbReference type="ChEBI" id="CHEBI:456216"/>
    </reaction>
</comment>
<dbReference type="NCBIfam" id="TIGR01007">
    <property type="entry name" value="eps_fam"/>
    <property type="match status" value="1"/>
</dbReference>
<evidence type="ECO:0000313" key="19">
    <source>
        <dbReference type="EMBL" id="CAG2161204.1"/>
    </source>
</evidence>
<evidence type="ECO:0000259" key="16">
    <source>
        <dbReference type="Pfam" id="PF02706"/>
    </source>
</evidence>
<feature type="transmembrane region" description="Helical" evidence="15">
    <location>
        <begin position="450"/>
        <end position="470"/>
    </location>
</feature>
<accession>A0ABN7QC11</accession>
<dbReference type="CDD" id="cd05387">
    <property type="entry name" value="BY-kinase"/>
    <property type="match status" value="1"/>
</dbReference>
<dbReference type="EMBL" id="CAJPVI010000114">
    <property type="protein sequence ID" value="CAG2161204.1"/>
    <property type="molecule type" value="Genomic_DNA"/>
</dbReference>
<evidence type="ECO:0000256" key="12">
    <source>
        <dbReference type="ARBA" id="ARBA00023137"/>
    </source>
</evidence>
<dbReference type="InterPro" id="IPR003856">
    <property type="entry name" value="LPS_length_determ_N"/>
</dbReference>
<comment type="subcellular location">
    <subcellularLocation>
        <location evidence="1">Cell inner membrane</location>
        <topology evidence="1">Multi-pass membrane protein</topology>
    </subcellularLocation>
</comment>
<evidence type="ECO:0000313" key="20">
    <source>
        <dbReference type="Proteomes" id="UP000672657"/>
    </source>
</evidence>
<keyword evidence="20" id="KW-1185">Reference proteome</keyword>